<dbReference type="GO" id="GO:0044283">
    <property type="term" value="P:small molecule biosynthetic process"/>
    <property type="evidence" value="ECO:0007669"/>
    <property type="project" value="UniProtKB-ARBA"/>
</dbReference>
<dbReference type="Pfam" id="PF03171">
    <property type="entry name" value="2OG-FeII_Oxy"/>
    <property type="match status" value="1"/>
</dbReference>
<protein>
    <submittedName>
        <fullName evidence="4">Gibberellin 20-oxidase, putative</fullName>
    </submittedName>
</protein>
<dbReference type="PANTHER" id="PTHR47990">
    <property type="entry name" value="2-OXOGLUTARATE (2OG) AND FE(II)-DEPENDENT OXYGENASE SUPERFAMILY PROTEIN-RELATED"/>
    <property type="match status" value="1"/>
</dbReference>
<dbReference type="GO" id="GO:0016491">
    <property type="term" value="F:oxidoreductase activity"/>
    <property type="evidence" value="ECO:0007669"/>
    <property type="project" value="UniProtKB-KW"/>
</dbReference>
<dbReference type="Proteomes" id="UP000001745">
    <property type="component" value="Unassembled WGS sequence"/>
</dbReference>
<proteinExistence type="inferred from homology"/>
<name>B8MEY5_TALSN</name>
<keyword evidence="2" id="KW-0560">Oxidoreductase</keyword>
<dbReference type="HOGENOM" id="CLU_010119_6_1_1"/>
<dbReference type="InterPro" id="IPR027443">
    <property type="entry name" value="IPNS-like_sf"/>
</dbReference>
<dbReference type="SUPFAM" id="SSF51197">
    <property type="entry name" value="Clavaminate synthase-like"/>
    <property type="match status" value="1"/>
</dbReference>
<organism evidence="4 5">
    <name type="scientific">Talaromyces stipitatus (strain ATCC 10500 / CBS 375.48 / QM 6759 / NRRL 1006)</name>
    <name type="common">Penicillium stipitatum</name>
    <dbReference type="NCBI Taxonomy" id="441959"/>
    <lineage>
        <taxon>Eukaryota</taxon>
        <taxon>Fungi</taxon>
        <taxon>Dikarya</taxon>
        <taxon>Ascomycota</taxon>
        <taxon>Pezizomycotina</taxon>
        <taxon>Eurotiomycetes</taxon>
        <taxon>Eurotiomycetidae</taxon>
        <taxon>Eurotiales</taxon>
        <taxon>Trichocomaceae</taxon>
        <taxon>Talaromyces</taxon>
        <taxon>Talaromyces sect. Talaromyces</taxon>
    </lineage>
</organism>
<dbReference type="PhylomeDB" id="B8MEY5"/>
<dbReference type="Pfam" id="PF14226">
    <property type="entry name" value="DIOX_N"/>
    <property type="match status" value="1"/>
</dbReference>
<dbReference type="Gene3D" id="2.60.120.330">
    <property type="entry name" value="B-lactam Antibiotic, Isopenicillin N Synthase, Chain"/>
    <property type="match status" value="1"/>
</dbReference>
<reference evidence="5" key="1">
    <citation type="journal article" date="2015" name="Genome Announc.">
        <title>Genome sequence of the AIDS-associated pathogen Penicillium marneffei (ATCC18224) and its near taxonomic relative Talaromyces stipitatus (ATCC10500).</title>
        <authorList>
            <person name="Nierman W.C."/>
            <person name="Fedorova-Abrams N.D."/>
            <person name="Andrianopoulos A."/>
        </authorList>
    </citation>
    <scope>NUCLEOTIDE SEQUENCE [LARGE SCALE GENOMIC DNA]</scope>
    <source>
        <strain evidence="5">ATCC 10500 / CBS 375.48 / QM 6759 / NRRL 1006</strain>
    </source>
</reference>
<keyword evidence="2" id="KW-0408">Iron</keyword>
<dbReference type="GO" id="GO:0046872">
    <property type="term" value="F:metal ion binding"/>
    <property type="evidence" value="ECO:0007669"/>
    <property type="project" value="UniProtKB-KW"/>
</dbReference>
<dbReference type="InterPro" id="IPR044861">
    <property type="entry name" value="IPNS-like_FE2OG_OXY"/>
</dbReference>
<dbReference type="EMBL" id="EQ962656">
    <property type="protein sequence ID" value="EED17268.1"/>
    <property type="molecule type" value="Genomic_DNA"/>
</dbReference>
<keyword evidence="5" id="KW-1185">Reference proteome</keyword>
<keyword evidence="2" id="KW-0479">Metal-binding</keyword>
<gene>
    <name evidence="4" type="ORF">TSTA_023220</name>
</gene>
<dbReference type="VEuPathDB" id="FungiDB:TSTA_023220"/>
<evidence type="ECO:0000256" key="2">
    <source>
        <dbReference type="RuleBase" id="RU003682"/>
    </source>
</evidence>
<evidence type="ECO:0000256" key="1">
    <source>
        <dbReference type="ARBA" id="ARBA00008056"/>
    </source>
</evidence>
<dbReference type="RefSeq" id="XP_002484502.1">
    <property type="nucleotide sequence ID" value="XM_002484457.1"/>
</dbReference>
<dbReference type="STRING" id="441959.B8MEY5"/>
<dbReference type="InParanoid" id="B8MEY5"/>
<feature type="domain" description="Fe2OG dioxygenase" evidence="3">
    <location>
        <begin position="172"/>
        <end position="294"/>
    </location>
</feature>
<evidence type="ECO:0000313" key="5">
    <source>
        <dbReference type="Proteomes" id="UP000001745"/>
    </source>
</evidence>
<dbReference type="InterPro" id="IPR026992">
    <property type="entry name" value="DIOX_N"/>
</dbReference>
<evidence type="ECO:0000313" key="4">
    <source>
        <dbReference type="EMBL" id="EED17268.1"/>
    </source>
</evidence>
<dbReference type="OrthoDB" id="288590at2759"/>
<comment type="similarity">
    <text evidence="1 2">Belongs to the iron/ascorbate-dependent oxidoreductase family.</text>
</comment>
<dbReference type="PROSITE" id="PS51471">
    <property type="entry name" value="FE2OG_OXY"/>
    <property type="match status" value="1"/>
</dbReference>
<dbReference type="OMA" id="SETMQRW"/>
<accession>B8MEY5</accession>
<dbReference type="GeneID" id="8109974"/>
<sequence length="331" mass="36817">MSVPLLDASQLGAGDEARKRFLDHLLQSFHDYGFVRLINHGVPSDRVQEMFGWAKRIFELNKERKLACENIADGSPQRGYSAIGAEKTAALFGHLVGHDVDANLYDAREHFDCGSPNDAEYANRWPEDLPGFQPAMESFYALMADCTRTLIAALEEALHVPQGTLNGNISSKTHSASELRLNHYPPIAMNTLRTGQVSRIWLHFDLGVITLLFASSVGGLEVEDRNAPAQQTFIAVNPESEAELVVNISETLQRWTNDELRAGLHRVSFPTQLDQNGGDVEIPARYSIAYFCKADRQASLGSLPAFTRGTKPLYPDITALEYHRSRLQTAY</sequence>
<dbReference type="AlphaFoldDB" id="B8MEY5"/>
<dbReference type="InterPro" id="IPR005123">
    <property type="entry name" value="Oxoglu/Fe-dep_dioxygenase_dom"/>
</dbReference>
<evidence type="ECO:0000259" key="3">
    <source>
        <dbReference type="PROSITE" id="PS51471"/>
    </source>
</evidence>
<dbReference type="eggNOG" id="KOG0143">
    <property type="taxonomic scope" value="Eukaryota"/>
</dbReference>
<dbReference type="InterPro" id="IPR050231">
    <property type="entry name" value="Iron_ascorbate_oxido_reductase"/>
</dbReference>